<dbReference type="STRING" id="1653334.GA0071312_3264"/>
<accession>A0A0P7YCG8</accession>
<dbReference type="AlphaFoldDB" id="A0A0P7YCG8"/>
<dbReference type="EMBL" id="LJSX01000005">
    <property type="protein sequence ID" value="KPQ11792.1"/>
    <property type="molecule type" value="Genomic_DNA"/>
</dbReference>
<dbReference type="Gene3D" id="1.10.260.40">
    <property type="entry name" value="lambda repressor-like DNA-binding domains"/>
    <property type="match status" value="1"/>
</dbReference>
<dbReference type="Proteomes" id="UP000182800">
    <property type="component" value="Unassembled WGS sequence"/>
</dbReference>
<dbReference type="RefSeq" id="WP_074445805.1">
    <property type="nucleotide sequence ID" value="NZ_FMBM01000002.1"/>
</dbReference>
<dbReference type="Proteomes" id="UP000050497">
    <property type="component" value="Unassembled WGS sequence"/>
</dbReference>
<gene>
    <name evidence="2" type="ORF">GA0071312_3264</name>
    <name evidence="1" type="ORF">HLUCCO17_04765</name>
</gene>
<name>A0A0P7YCG8_9HYPH</name>
<organism evidence="1 3">
    <name type="scientific">Saliniramus fredricksonii</name>
    <dbReference type="NCBI Taxonomy" id="1653334"/>
    <lineage>
        <taxon>Bacteria</taxon>
        <taxon>Pseudomonadati</taxon>
        <taxon>Pseudomonadota</taxon>
        <taxon>Alphaproteobacteria</taxon>
        <taxon>Hyphomicrobiales</taxon>
        <taxon>Salinarimonadaceae</taxon>
        <taxon>Saliniramus</taxon>
    </lineage>
</organism>
<dbReference type="EMBL" id="FMBM01000002">
    <property type="protein sequence ID" value="SCC82283.1"/>
    <property type="molecule type" value="Genomic_DNA"/>
</dbReference>
<evidence type="ECO:0000313" key="1">
    <source>
        <dbReference type="EMBL" id="KPQ11792.1"/>
    </source>
</evidence>
<reference evidence="1 3" key="1">
    <citation type="submission" date="2015-09" db="EMBL/GenBank/DDBJ databases">
        <title>Identification and resolution of microdiversity through metagenomic sequencing of parallel consortia.</title>
        <authorList>
            <person name="Nelson W.C."/>
            <person name="Romine M.F."/>
            <person name="Lindemann S.R."/>
        </authorList>
    </citation>
    <scope>NUCLEOTIDE SEQUENCE [LARGE SCALE GENOMIC DNA]</scope>
    <source>
        <strain evidence="1">HL-109</strain>
    </source>
</reference>
<evidence type="ECO:0000313" key="3">
    <source>
        <dbReference type="Proteomes" id="UP000050497"/>
    </source>
</evidence>
<comment type="caution">
    <text evidence="1">The sequence shown here is derived from an EMBL/GenBank/DDBJ whole genome shotgun (WGS) entry which is preliminary data.</text>
</comment>
<proteinExistence type="predicted"/>
<reference evidence="2 4" key="2">
    <citation type="submission" date="2016-08" db="EMBL/GenBank/DDBJ databases">
        <authorList>
            <person name="Varghese N."/>
            <person name="Submissions Spin"/>
        </authorList>
    </citation>
    <scope>NUCLEOTIDE SEQUENCE [LARGE SCALE GENOMIC DNA]</scope>
    <source>
        <strain evidence="2 4">HL-109</strain>
    </source>
</reference>
<dbReference type="SUPFAM" id="SSF47413">
    <property type="entry name" value="lambda repressor-like DNA-binding domains"/>
    <property type="match status" value="1"/>
</dbReference>
<evidence type="ECO:0000313" key="4">
    <source>
        <dbReference type="Proteomes" id="UP000182800"/>
    </source>
</evidence>
<evidence type="ECO:0000313" key="2">
    <source>
        <dbReference type="EMBL" id="SCC82283.1"/>
    </source>
</evidence>
<protein>
    <submittedName>
        <fullName evidence="1">Cro/CI family transcriptional regulator</fullName>
    </submittedName>
    <submittedName>
        <fullName evidence="2">Helix-turn-helix domain-containing protein</fullName>
    </submittedName>
</protein>
<sequence length="97" mass="10695">MNNDIEHGRLGQSFDDFLAEQGTRESTTETAIKRVIAFQLAEAMAVERISKAELARRLETSRSQVDRLLDPDNDGVTLGALSRAAHAVGRSLRLELS</sequence>
<dbReference type="OrthoDB" id="9809434at2"/>
<dbReference type="InterPro" id="IPR010982">
    <property type="entry name" value="Lambda_DNA-bd_dom_sf"/>
</dbReference>
<dbReference type="GO" id="GO:0003677">
    <property type="term" value="F:DNA binding"/>
    <property type="evidence" value="ECO:0007669"/>
    <property type="project" value="InterPro"/>
</dbReference>
<keyword evidence="4" id="KW-1185">Reference proteome</keyword>